<evidence type="ECO:0000256" key="3">
    <source>
        <dbReference type="ARBA" id="ARBA00023015"/>
    </source>
</evidence>
<dbReference type="InterPro" id="IPR001034">
    <property type="entry name" value="DeoR_HTH"/>
</dbReference>
<keyword evidence="3" id="KW-0805">Transcription regulation</keyword>
<organism evidence="8 9">
    <name type="scientific">Arthrobacter nitrophenolicus</name>
    <dbReference type="NCBI Taxonomy" id="683150"/>
    <lineage>
        <taxon>Bacteria</taxon>
        <taxon>Bacillati</taxon>
        <taxon>Actinomycetota</taxon>
        <taxon>Actinomycetes</taxon>
        <taxon>Micrococcales</taxon>
        <taxon>Micrococcaceae</taxon>
        <taxon>Arthrobacter</taxon>
    </lineage>
</organism>
<dbReference type="GO" id="GO:0003677">
    <property type="term" value="F:DNA binding"/>
    <property type="evidence" value="ECO:0007669"/>
    <property type="project" value="UniProtKB-KW"/>
</dbReference>
<comment type="caution">
    <text evidence="8">The sequence shown here is derived from an EMBL/GenBank/DDBJ whole genome shotgun (WGS) entry which is preliminary data.</text>
</comment>
<keyword evidence="5" id="KW-0804">Transcription</keyword>
<dbReference type="InterPro" id="IPR036388">
    <property type="entry name" value="WH-like_DNA-bd_sf"/>
</dbReference>
<name>A0A4R5XVJ6_9MICC</name>
<evidence type="ECO:0000259" key="7">
    <source>
        <dbReference type="PROSITE" id="PS51000"/>
    </source>
</evidence>
<dbReference type="SMART" id="SM00420">
    <property type="entry name" value="HTH_DEOR"/>
    <property type="match status" value="1"/>
</dbReference>
<dbReference type="PANTHER" id="PTHR30363">
    <property type="entry name" value="HTH-TYPE TRANSCRIPTIONAL REGULATOR SRLR-RELATED"/>
    <property type="match status" value="1"/>
</dbReference>
<dbReference type="Pfam" id="PF00455">
    <property type="entry name" value="DeoRC"/>
    <property type="match status" value="1"/>
</dbReference>
<proteinExistence type="predicted"/>
<dbReference type="PROSITE" id="PS00894">
    <property type="entry name" value="HTH_DEOR_1"/>
    <property type="match status" value="1"/>
</dbReference>
<dbReference type="GO" id="GO:0003700">
    <property type="term" value="F:DNA-binding transcription factor activity"/>
    <property type="evidence" value="ECO:0007669"/>
    <property type="project" value="InterPro"/>
</dbReference>
<dbReference type="InterPro" id="IPR014036">
    <property type="entry name" value="DeoR-like_C"/>
</dbReference>
<evidence type="ECO:0000313" key="8">
    <source>
        <dbReference type="EMBL" id="TDL35814.1"/>
    </source>
</evidence>
<dbReference type="SUPFAM" id="SSF46785">
    <property type="entry name" value="Winged helix' DNA-binding domain"/>
    <property type="match status" value="1"/>
</dbReference>
<evidence type="ECO:0000256" key="5">
    <source>
        <dbReference type="ARBA" id="ARBA00023163"/>
    </source>
</evidence>
<keyword evidence="2" id="KW-0678">Repressor</keyword>
<dbReference type="InterPro" id="IPR037171">
    <property type="entry name" value="NagB/RpiA_transferase-like"/>
</dbReference>
<dbReference type="Proteomes" id="UP000294621">
    <property type="component" value="Unassembled WGS sequence"/>
</dbReference>
<evidence type="ECO:0000256" key="6">
    <source>
        <dbReference type="ARBA" id="ARBA00024937"/>
    </source>
</evidence>
<evidence type="ECO:0000256" key="2">
    <source>
        <dbReference type="ARBA" id="ARBA00022491"/>
    </source>
</evidence>
<dbReference type="InterPro" id="IPR050313">
    <property type="entry name" value="Carb_Metab_HTH_regulators"/>
</dbReference>
<dbReference type="PROSITE" id="PS51000">
    <property type="entry name" value="HTH_DEOR_2"/>
    <property type="match status" value="1"/>
</dbReference>
<accession>A0A4R5XVJ6</accession>
<evidence type="ECO:0000313" key="9">
    <source>
        <dbReference type="Proteomes" id="UP000294621"/>
    </source>
</evidence>
<dbReference type="SUPFAM" id="SSF100950">
    <property type="entry name" value="NagB/RpiA/CoA transferase-like"/>
    <property type="match status" value="1"/>
</dbReference>
<dbReference type="EMBL" id="SMZQ01000008">
    <property type="protein sequence ID" value="TDL35814.1"/>
    <property type="molecule type" value="Genomic_DNA"/>
</dbReference>
<dbReference type="AlphaFoldDB" id="A0A4R5XVJ6"/>
<dbReference type="InterPro" id="IPR018356">
    <property type="entry name" value="Tscrpt_reg_HTH_DeoR_CS"/>
</dbReference>
<evidence type="ECO:0000256" key="4">
    <source>
        <dbReference type="ARBA" id="ARBA00023125"/>
    </source>
</evidence>
<feature type="domain" description="HTH deoR-type" evidence="7">
    <location>
        <begin position="3"/>
        <end position="58"/>
    </location>
</feature>
<dbReference type="STRING" id="683150.G205_06353"/>
<reference evidence="8 9" key="1">
    <citation type="submission" date="2019-03" db="EMBL/GenBank/DDBJ databases">
        <title>Genome Sequencing and Assembly of Various Microbes Isolated from Partially Reclaimed Soil and Acid Mine Drainage (AMD) Site.</title>
        <authorList>
            <person name="Steinbock B."/>
            <person name="Bechtold R."/>
            <person name="Sevigny J.L."/>
            <person name="Thomas D."/>
            <person name="Cuthill L.R."/>
            <person name="Aveiro Johannsen E.J."/>
            <person name="Thomas K."/>
            <person name="Ghosh A."/>
        </authorList>
    </citation>
    <scope>NUCLEOTIDE SEQUENCE [LARGE SCALE GENOMIC DNA]</scope>
    <source>
        <strain evidence="8 9">S-A1</strain>
    </source>
</reference>
<gene>
    <name evidence="8" type="ORF">E2R57_14810</name>
</gene>
<dbReference type="InterPro" id="IPR036390">
    <property type="entry name" value="WH_DNA-bd_sf"/>
</dbReference>
<dbReference type="Gene3D" id="1.10.10.10">
    <property type="entry name" value="Winged helix-like DNA-binding domain superfamily/Winged helix DNA-binding domain"/>
    <property type="match status" value="1"/>
</dbReference>
<dbReference type="PANTHER" id="PTHR30363:SF4">
    <property type="entry name" value="GLYCEROL-3-PHOSPHATE REGULON REPRESSOR"/>
    <property type="match status" value="1"/>
</dbReference>
<comment type="function">
    <text evidence="6">Repressor of the lactose catabolism operon. Galactose-6-phosphate is the inducer.</text>
</comment>
<protein>
    <recommendedName>
        <fullName evidence="1">Lactose phosphotransferase system repressor</fullName>
    </recommendedName>
</protein>
<dbReference type="SMART" id="SM01134">
    <property type="entry name" value="DeoRC"/>
    <property type="match status" value="1"/>
</dbReference>
<sequence>MKTDERHRAIADLLRERPEVSVEELTLACNASGATIRRDLEVLAANGVLKRVHGGARSLLGPGDNPGYGQRELEDQDAKRRIAAAVAGLLRDREHVWLDSGSTATEVARALAGRNLTLMPMSLRALNAAAGEDSGPGVRPGLLLPGGNVVPGELCFRGPLAEANIRSLRFDTAIITPCAVSTRDGLLAHDLEDSAVKRAGLESGTRVILAAAAAKWHSNARVLVAGLERVDVMVTDKVFSSEERAQLDEYSVEVVNV</sequence>
<dbReference type="PRINTS" id="PR00037">
    <property type="entry name" value="HTHLACR"/>
</dbReference>
<dbReference type="RefSeq" id="WP_133350316.1">
    <property type="nucleotide sequence ID" value="NZ_SMZQ01000008.1"/>
</dbReference>
<keyword evidence="4" id="KW-0238">DNA-binding</keyword>
<dbReference type="Pfam" id="PF08220">
    <property type="entry name" value="HTH_DeoR"/>
    <property type="match status" value="1"/>
</dbReference>
<dbReference type="OrthoDB" id="7688673at2"/>
<evidence type="ECO:0000256" key="1">
    <source>
        <dbReference type="ARBA" id="ARBA00021390"/>
    </source>
</evidence>